<dbReference type="GO" id="GO:0016020">
    <property type="term" value="C:membrane"/>
    <property type="evidence" value="ECO:0007669"/>
    <property type="project" value="UniProtKB-SubCell"/>
</dbReference>
<dbReference type="InterPro" id="IPR036890">
    <property type="entry name" value="HATPase_C_sf"/>
</dbReference>
<dbReference type="Gene3D" id="1.10.287.130">
    <property type="match status" value="1"/>
</dbReference>
<dbReference type="Proteomes" id="UP000234881">
    <property type="component" value="Unassembled WGS sequence"/>
</dbReference>
<feature type="transmembrane region" description="Helical" evidence="10">
    <location>
        <begin position="317"/>
        <end position="336"/>
    </location>
</feature>
<organism evidence="13 14">
    <name type="scientific">Cohaesibacter celericrescens</name>
    <dbReference type="NCBI Taxonomy" id="2067669"/>
    <lineage>
        <taxon>Bacteria</taxon>
        <taxon>Pseudomonadati</taxon>
        <taxon>Pseudomonadota</taxon>
        <taxon>Alphaproteobacteria</taxon>
        <taxon>Hyphomicrobiales</taxon>
        <taxon>Cohaesibacteraceae</taxon>
    </lineage>
</organism>
<keyword evidence="9 10" id="KW-0472">Membrane</keyword>
<dbReference type="InterPro" id="IPR003661">
    <property type="entry name" value="HisK_dim/P_dom"/>
</dbReference>
<evidence type="ECO:0000256" key="6">
    <source>
        <dbReference type="ARBA" id="ARBA00022692"/>
    </source>
</evidence>
<dbReference type="PROSITE" id="PS50839">
    <property type="entry name" value="CHASE"/>
    <property type="match status" value="1"/>
</dbReference>
<dbReference type="SUPFAM" id="SSF47384">
    <property type="entry name" value="Homodimeric domain of signal transducing histidine kinase"/>
    <property type="match status" value="1"/>
</dbReference>
<keyword evidence="7" id="KW-0418">Kinase</keyword>
<keyword evidence="8 10" id="KW-1133">Transmembrane helix</keyword>
<dbReference type="GO" id="GO:0030295">
    <property type="term" value="F:protein kinase activator activity"/>
    <property type="evidence" value="ECO:0007669"/>
    <property type="project" value="TreeGrafter"/>
</dbReference>
<dbReference type="Gene3D" id="3.30.565.10">
    <property type="entry name" value="Histidine kinase-like ATPase, C-terminal domain"/>
    <property type="match status" value="1"/>
</dbReference>
<dbReference type="Pfam" id="PF02518">
    <property type="entry name" value="HATPase_c"/>
    <property type="match status" value="1"/>
</dbReference>
<keyword evidence="6 10" id="KW-0812">Transmembrane</keyword>
<proteinExistence type="predicted"/>
<evidence type="ECO:0000256" key="10">
    <source>
        <dbReference type="SAM" id="Phobius"/>
    </source>
</evidence>
<evidence type="ECO:0000256" key="3">
    <source>
        <dbReference type="ARBA" id="ARBA00012438"/>
    </source>
</evidence>
<dbReference type="FunFam" id="3.30.565.10:FF:000006">
    <property type="entry name" value="Sensor histidine kinase WalK"/>
    <property type="match status" value="1"/>
</dbReference>
<dbReference type="EC" id="2.7.13.3" evidence="3"/>
<evidence type="ECO:0000256" key="5">
    <source>
        <dbReference type="ARBA" id="ARBA00022679"/>
    </source>
</evidence>
<dbReference type="SUPFAM" id="SSF55874">
    <property type="entry name" value="ATPase domain of HSP90 chaperone/DNA topoisomerase II/histidine kinase"/>
    <property type="match status" value="1"/>
</dbReference>
<comment type="catalytic activity">
    <reaction evidence="1">
        <text>ATP + protein L-histidine = ADP + protein N-phospho-L-histidine.</text>
        <dbReference type="EC" id="2.7.13.3"/>
    </reaction>
</comment>
<evidence type="ECO:0000313" key="14">
    <source>
        <dbReference type="Proteomes" id="UP000234881"/>
    </source>
</evidence>
<evidence type="ECO:0000256" key="2">
    <source>
        <dbReference type="ARBA" id="ARBA00004370"/>
    </source>
</evidence>
<comment type="caution">
    <text evidence="13">The sequence shown here is derived from an EMBL/GenBank/DDBJ whole genome shotgun (WGS) entry which is preliminary data.</text>
</comment>
<dbReference type="InterPro" id="IPR005467">
    <property type="entry name" value="His_kinase_dom"/>
</dbReference>
<gene>
    <name evidence="13" type="ORF">C0081_02055</name>
</gene>
<dbReference type="InterPro" id="IPR003594">
    <property type="entry name" value="HATPase_dom"/>
</dbReference>
<dbReference type="InterPro" id="IPR004358">
    <property type="entry name" value="Sig_transdc_His_kin-like_C"/>
</dbReference>
<dbReference type="InterPro" id="IPR050351">
    <property type="entry name" value="BphY/WalK/GraS-like"/>
</dbReference>
<dbReference type="SMART" id="SM00388">
    <property type="entry name" value="HisKA"/>
    <property type="match status" value="1"/>
</dbReference>
<keyword evidence="5" id="KW-0808">Transferase</keyword>
<dbReference type="GO" id="GO:0007234">
    <property type="term" value="P:osmosensory signaling via phosphorelay pathway"/>
    <property type="evidence" value="ECO:0007669"/>
    <property type="project" value="TreeGrafter"/>
</dbReference>
<dbReference type="InterPro" id="IPR006189">
    <property type="entry name" value="CHASE_dom"/>
</dbReference>
<sequence length="624" mass="70356">MQTLDALYDKGMRGANTAVMALVLSVAVTLATTAIFSQWLWDVAERRFEIKVEDIQSVIKARMQAQETALRAGVGFFRSNETVSRSQWAKFSDVILHDAHLSGLEGYGYSEVIPASKLASHESDMQSEGFPKYHVKPSGKRDLYTSIIYLEPFSGRNLQAFGYDMWSEPTRREAMMRARDTGKPAVSGMVTLVQEHVVVDKQNGFLMYLPHYRSGMLTNTVEQRRNAILGFVYSPFRMNDLMAGTLGNGDSEIDFRIFDANQEDDSRLLYSSATEAQLITESSYLDPIQKTLSIGGHEWLLVFSARSDFVTVGEKRLPYGFITCGLIISILLFFTIRSLGSEKQRAFALATRMTEQLREAKEQAELATFVEIDLRRAAQQANGRLRGANEELSHFSSIVAHDLRAPLKRIESFVDVLREDYSAELESDAQDVMTRLERSSRRMRDMLDAFQDYTKFGQSRQTNLSIRLNALVHAVLKSMEDELEAVTVVVEVSELLEVEGDHLMLEHVLSNLIDNATKFHSKNKTEILISAKEIDGRQIEVSVTDNGIGVEKQYHSKIFEMFSRLHDEDEYQGTGIGLAVCKRIISDHEGEIFIDPSVKKGTRVCFTVRSSSFDSNAEDVAWVA</sequence>
<dbReference type="OrthoDB" id="9808408at2"/>
<dbReference type="SMART" id="SM00387">
    <property type="entry name" value="HATPase_c"/>
    <property type="match status" value="1"/>
</dbReference>
<feature type="transmembrane region" description="Helical" evidence="10">
    <location>
        <begin position="21"/>
        <end position="41"/>
    </location>
</feature>
<feature type="domain" description="CHASE" evidence="12">
    <location>
        <begin position="79"/>
        <end position="302"/>
    </location>
</feature>
<comment type="subcellular location">
    <subcellularLocation>
        <location evidence="2">Membrane</location>
    </subcellularLocation>
</comment>
<evidence type="ECO:0000313" key="13">
    <source>
        <dbReference type="EMBL" id="PLW79039.1"/>
    </source>
</evidence>
<evidence type="ECO:0000259" key="12">
    <source>
        <dbReference type="PROSITE" id="PS50839"/>
    </source>
</evidence>
<name>A0A2N5XX20_9HYPH</name>
<dbReference type="GO" id="GO:0000155">
    <property type="term" value="F:phosphorelay sensor kinase activity"/>
    <property type="evidence" value="ECO:0007669"/>
    <property type="project" value="InterPro"/>
</dbReference>
<evidence type="ECO:0000256" key="1">
    <source>
        <dbReference type="ARBA" id="ARBA00000085"/>
    </source>
</evidence>
<evidence type="ECO:0000256" key="7">
    <source>
        <dbReference type="ARBA" id="ARBA00022777"/>
    </source>
</evidence>
<evidence type="ECO:0000259" key="11">
    <source>
        <dbReference type="PROSITE" id="PS50109"/>
    </source>
</evidence>
<accession>A0A2N5XX20</accession>
<dbReference type="Pfam" id="PF00512">
    <property type="entry name" value="HisKA"/>
    <property type="match status" value="1"/>
</dbReference>
<evidence type="ECO:0000256" key="4">
    <source>
        <dbReference type="ARBA" id="ARBA00022553"/>
    </source>
</evidence>
<dbReference type="EMBL" id="PKUQ01000001">
    <property type="protein sequence ID" value="PLW79039.1"/>
    <property type="molecule type" value="Genomic_DNA"/>
</dbReference>
<dbReference type="InterPro" id="IPR042240">
    <property type="entry name" value="CHASE_sf"/>
</dbReference>
<feature type="domain" description="Histidine kinase" evidence="11">
    <location>
        <begin position="398"/>
        <end position="612"/>
    </location>
</feature>
<dbReference type="Pfam" id="PF03924">
    <property type="entry name" value="CHASE"/>
    <property type="match status" value="1"/>
</dbReference>
<keyword evidence="4" id="KW-0597">Phosphoprotein</keyword>
<keyword evidence="14" id="KW-1185">Reference proteome</keyword>
<dbReference type="PRINTS" id="PR00344">
    <property type="entry name" value="BCTRLSENSOR"/>
</dbReference>
<dbReference type="PROSITE" id="PS50109">
    <property type="entry name" value="HIS_KIN"/>
    <property type="match status" value="1"/>
</dbReference>
<dbReference type="InterPro" id="IPR036097">
    <property type="entry name" value="HisK_dim/P_sf"/>
</dbReference>
<dbReference type="Gene3D" id="3.30.450.350">
    <property type="entry name" value="CHASE domain"/>
    <property type="match status" value="1"/>
</dbReference>
<evidence type="ECO:0000256" key="9">
    <source>
        <dbReference type="ARBA" id="ARBA00023136"/>
    </source>
</evidence>
<dbReference type="PANTHER" id="PTHR42878:SF15">
    <property type="entry name" value="BACTERIOPHYTOCHROME"/>
    <property type="match status" value="1"/>
</dbReference>
<dbReference type="CDD" id="cd00082">
    <property type="entry name" value="HisKA"/>
    <property type="match status" value="1"/>
</dbReference>
<protein>
    <recommendedName>
        <fullName evidence="3">histidine kinase</fullName>
        <ecNumber evidence="3">2.7.13.3</ecNumber>
    </recommendedName>
</protein>
<evidence type="ECO:0000256" key="8">
    <source>
        <dbReference type="ARBA" id="ARBA00022989"/>
    </source>
</evidence>
<dbReference type="GO" id="GO:0000156">
    <property type="term" value="F:phosphorelay response regulator activity"/>
    <property type="evidence" value="ECO:0007669"/>
    <property type="project" value="TreeGrafter"/>
</dbReference>
<dbReference type="AlphaFoldDB" id="A0A2N5XX20"/>
<dbReference type="RefSeq" id="WP_101532121.1">
    <property type="nucleotide sequence ID" value="NZ_PKUQ01000001.1"/>
</dbReference>
<dbReference type="PANTHER" id="PTHR42878">
    <property type="entry name" value="TWO-COMPONENT HISTIDINE KINASE"/>
    <property type="match status" value="1"/>
</dbReference>
<dbReference type="SMART" id="SM01079">
    <property type="entry name" value="CHASE"/>
    <property type="match status" value="1"/>
</dbReference>
<reference evidence="13 14" key="1">
    <citation type="submission" date="2018-01" db="EMBL/GenBank/DDBJ databases">
        <title>The draft genome sequence of Cohaesibacter sp. H1304.</title>
        <authorList>
            <person name="Wang N.-N."/>
            <person name="Du Z.-J."/>
        </authorList>
    </citation>
    <scope>NUCLEOTIDE SEQUENCE [LARGE SCALE GENOMIC DNA]</scope>
    <source>
        <strain evidence="13 14">H1304</strain>
    </source>
</reference>